<name>A0A150GIZ9_GONPE</name>
<organism evidence="18 19">
    <name type="scientific">Gonium pectorale</name>
    <name type="common">Green alga</name>
    <dbReference type="NCBI Taxonomy" id="33097"/>
    <lineage>
        <taxon>Eukaryota</taxon>
        <taxon>Viridiplantae</taxon>
        <taxon>Chlorophyta</taxon>
        <taxon>core chlorophytes</taxon>
        <taxon>Chlorophyceae</taxon>
        <taxon>CS clade</taxon>
        <taxon>Chlamydomonadales</taxon>
        <taxon>Volvocaceae</taxon>
        <taxon>Gonium</taxon>
    </lineage>
</organism>
<comment type="caution">
    <text evidence="18">The sequence shown here is derived from an EMBL/GenBank/DDBJ whole genome shotgun (WGS) entry which is preliminary data.</text>
</comment>
<evidence type="ECO:0000256" key="13">
    <source>
        <dbReference type="PROSITE-ProRule" id="PRU10141"/>
    </source>
</evidence>
<dbReference type="FunFam" id="2.60.120.10:FF:000068">
    <property type="entry name" value="cGMP-dependent protein kinase"/>
    <property type="match status" value="1"/>
</dbReference>
<dbReference type="PROSITE" id="PS00888">
    <property type="entry name" value="CNMP_BINDING_1"/>
    <property type="match status" value="2"/>
</dbReference>
<dbReference type="Pfam" id="PF00027">
    <property type="entry name" value="cNMP_binding"/>
    <property type="match status" value="4"/>
</dbReference>
<evidence type="ECO:0000256" key="12">
    <source>
        <dbReference type="ARBA" id="ARBA00047462"/>
    </source>
</evidence>
<keyword evidence="7 13" id="KW-0547">Nucleotide-binding</keyword>
<dbReference type="PROSITE" id="PS50042">
    <property type="entry name" value="CNMP_BINDING_3"/>
    <property type="match status" value="4"/>
</dbReference>
<evidence type="ECO:0000259" key="16">
    <source>
        <dbReference type="PROSITE" id="PS50042"/>
    </source>
</evidence>
<sequence>MGQCISKRVVLDVQRAQLVAWRMGQSIRLSTFNRGNTLGEMALMYDRPGAASFVATTDGSVWVLERKTFRRVLKAACEEWRSELLRLLGGVPLLSSLRPDEKMLLVDAFQEETYAAGSRVIVEGDVGDKFYIIKEGEAQVVQGDREVNRLFRSDFFGEQALLQDEPRCVTVSALTSLVCLTLDRRTVAVAVGPLQGSTGLEQSPEGAESSKGGYDGDGHAAYIAQRTQVGRAKAITANKAGTTKLDIKLPPKATRAEAGDYEFIKSSLVNLLLFSRLDRITAQRIVAEMYMLPVQAGEILIQQGDSGDAATKLFVVRSGKFEVLERRKDVMFKVNTKERGDVFGEISLMYDCPRSATVAATTDASVWVLERDVFRHFVKASVEDEKGQIQLFLNSVPLLSSLRPDEKMLLVDAFQEETYAAGSRVIVEGDVGDKFYIIKEGEAQVVQGEREVNRLFRSDFFGEQALLQDEPRRATVRALTSLVCLTLDRHTFVMVLGPLQDIMAKEKSPEVVNQRMAKLKPTGSAAHRRPPADVHLKYDMGGRRTIVCDGHMDEVVELRRGGLKMQDEHREEEKKLVLVEGELLGEGAFSRVCKVTEESTGRVFALKRMAKSAALQCPEHVFCEQHITRNIAHPFCLRQYASFQDKYHLYMLFDLMPGGDLMDVLVAEAKVIKYPVADQSSLRKGCLAPKMKMWQGLEESMAKFYVASICLALEYLHDNSIAFRDLKPENVLIDGQGYVKLGDFGFAKQVDLGGRTYTFCGTPGYVAPENVMGRGYNHSVDWWTLGVLMYVLLTARQPFTSPRTQDPMEVMRRIVDERWPIKYPPYMSDEARDLISRLLERKPVKRIGMLQGKARDIKTHPWFAGFDWDALAARRMDPPRKPKETDSSKRKTELAEAHRAEPREPVSVSPQEMAEWERVFRDF</sequence>
<gene>
    <name evidence="18" type="ORF">GPECTOR_19g232</name>
</gene>
<dbReference type="PANTHER" id="PTHR24353">
    <property type="entry name" value="CYCLIC NUCLEOTIDE-DEPENDENT PROTEIN KINASE"/>
    <property type="match status" value="1"/>
</dbReference>
<evidence type="ECO:0000256" key="4">
    <source>
        <dbReference type="ARBA" id="ARBA00022527"/>
    </source>
</evidence>
<dbReference type="FunFam" id="1.10.510.10:FF:000210">
    <property type="entry name" value="Non-specific serine/threonine protein kinase"/>
    <property type="match status" value="1"/>
</dbReference>
<comment type="cofactor">
    <cofactor evidence="1">
        <name>Mg(2+)</name>
        <dbReference type="ChEBI" id="CHEBI:18420"/>
    </cofactor>
</comment>
<dbReference type="PANTHER" id="PTHR24353:SF139">
    <property type="match status" value="1"/>
</dbReference>
<dbReference type="SUPFAM" id="SSF56112">
    <property type="entry name" value="Protein kinase-like (PK-like)"/>
    <property type="match status" value="1"/>
</dbReference>
<keyword evidence="6" id="KW-0479">Metal-binding</keyword>
<evidence type="ECO:0000313" key="19">
    <source>
        <dbReference type="Proteomes" id="UP000075714"/>
    </source>
</evidence>
<dbReference type="GO" id="GO:0005952">
    <property type="term" value="C:cAMP-dependent protein kinase complex"/>
    <property type="evidence" value="ECO:0007669"/>
    <property type="project" value="TreeGrafter"/>
</dbReference>
<feature type="compositionally biased region" description="Basic and acidic residues" evidence="14">
    <location>
        <begin position="875"/>
        <end position="904"/>
    </location>
</feature>
<feature type="domain" description="Cyclic nucleotide-binding" evidence="16">
    <location>
        <begin position="93"/>
        <end position="186"/>
    </location>
</feature>
<feature type="domain" description="Protein kinase" evidence="15">
    <location>
        <begin position="578"/>
        <end position="863"/>
    </location>
</feature>
<evidence type="ECO:0000256" key="14">
    <source>
        <dbReference type="SAM" id="MobiDB-lite"/>
    </source>
</evidence>
<keyword evidence="4" id="KW-0723">Serine/threonine-protein kinase</keyword>
<dbReference type="InterPro" id="IPR014710">
    <property type="entry name" value="RmlC-like_jellyroll"/>
</dbReference>
<comment type="catalytic activity">
    <reaction evidence="11">
        <text>L-threonyl-[protein] + ATP = O-phospho-L-threonyl-[protein] + ADP + H(+)</text>
        <dbReference type="Rhea" id="RHEA:46608"/>
        <dbReference type="Rhea" id="RHEA-COMP:11060"/>
        <dbReference type="Rhea" id="RHEA-COMP:11605"/>
        <dbReference type="ChEBI" id="CHEBI:15378"/>
        <dbReference type="ChEBI" id="CHEBI:30013"/>
        <dbReference type="ChEBI" id="CHEBI:30616"/>
        <dbReference type="ChEBI" id="CHEBI:61977"/>
        <dbReference type="ChEBI" id="CHEBI:456216"/>
        <dbReference type="EC" id="2.7.11.12"/>
    </reaction>
</comment>
<dbReference type="Pfam" id="PF00069">
    <property type="entry name" value="Pkinase"/>
    <property type="match status" value="1"/>
</dbReference>
<dbReference type="Gene3D" id="2.60.120.10">
    <property type="entry name" value="Jelly Rolls"/>
    <property type="match status" value="4"/>
</dbReference>
<evidence type="ECO:0000256" key="11">
    <source>
        <dbReference type="ARBA" id="ARBA00047298"/>
    </source>
</evidence>
<evidence type="ECO:0000259" key="15">
    <source>
        <dbReference type="PROSITE" id="PS50011"/>
    </source>
</evidence>
<dbReference type="Gene3D" id="3.30.200.20">
    <property type="entry name" value="Phosphorylase Kinase, domain 1"/>
    <property type="match status" value="2"/>
</dbReference>
<dbReference type="PROSITE" id="PS00107">
    <property type="entry name" value="PROTEIN_KINASE_ATP"/>
    <property type="match status" value="1"/>
</dbReference>
<keyword evidence="19" id="KW-1185">Reference proteome</keyword>
<dbReference type="GO" id="GO:0004692">
    <property type="term" value="F:cGMP-dependent protein kinase activity"/>
    <property type="evidence" value="ECO:0007669"/>
    <property type="project" value="UniProtKB-EC"/>
</dbReference>
<feature type="domain" description="AGC-kinase C-terminal" evidence="17">
    <location>
        <begin position="864"/>
        <end position="923"/>
    </location>
</feature>
<keyword evidence="8" id="KW-0418">Kinase</keyword>
<keyword evidence="9 13" id="KW-0067">ATP-binding</keyword>
<dbReference type="InterPro" id="IPR035014">
    <property type="entry name" value="STKc_cGK"/>
</dbReference>
<comment type="similarity">
    <text evidence="2">Belongs to the protein kinase superfamily. AGC Ser/Thr protein kinase family. cGMP subfamily.</text>
</comment>
<evidence type="ECO:0000256" key="2">
    <source>
        <dbReference type="ARBA" id="ARBA00006352"/>
    </source>
</evidence>
<dbReference type="InterPro" id="IPR000961">
    <property type="entry name" value="AGC-kinase_C"/>
</dbReference>
<dbReference type="CDD" id="cd05572">
    <property type="entry name" value="STKc_cGK"/>
    <property type="match status" value="1"/>
</dbReference>
<dbReference type="EMBL" id="LSYV01000020">
    <property type="protein sequence ID" value="KXZ49781.1"/>
    <property type="molecule type" value="Genomic_DNA"/>
</dbReference>
<dbReference type="AlphaFoldDB" id="A0A150GIZ9"/>
<dbReference type="CDD" id="cd00038">
    <property type="entry name" value="CAP_ED"/>
    <property type="match status" value="4"/>
</dbReference>
<dbReference type="SUPFAM" id="SSF51206">
    <property type="entry name" value="cAMP-binding domain-like"/>
    <property type="match status" value="4"/>
</dbReference>
<dbReference type="SMART" id="SM00220">
    <property type="entry name" value="S_TKc"/>
    <property type="match status" value="1"/>
</dbReference>
<dbReference type="GO" id="GO:0046872">
    <property type="term" value="F:metal ion binding"/>
    <property type="evidence" value="ECO:0007669"/>
    <property type="project" value="UniProtKB-KW"/>
</dbReference>
<reference evidence="19" key="1">
    <citation type="journal article" date="2016" name="Nat. Commun.">
        <title>The Gonium pectorale genome demonstrates co-option of cell cycle regulation during the evolution of multicellularity.</title>
        <authorList>
            <person name="Hanschen E.R."/>
            <person name="Marriage T.N."/>
            <person name="Ferris P.J."/>
            <person name="Hamaji T."/>
            <person name="Toyoda A."/>
            <person name="Fujiyama A."/>
            <person name="Neme R."/>
            <person name="Noguchi H."/>
            <person name="Minakuchi Y."/>
            <person name="Suzuki M."/>
            <person name="Kawai-Toyooka H."/>
            <person name="Smith D.R."/>
            <person name="Sparks H."/>
            <person name="Anderson J."/>
            <person name="Bakaric R."/>
            <person name="Luria V."/>
            <person name="Karger A."/>
            <person name="Kirschner M.W."/>
            <person name="Durand P.M."/>
            <person name="Michod R.E."/>
            <person name="Nozaki H."/>
            <person name="Olson B.J."/>
        </authorList>
    </citation>
    <scope>NUCLEOTIDE SEQUENCE [LARGE SCALE GENOMIC DNA]</scope>
    <source>
        <strain evidence="19">NIES-2863</strain>
    </source>
</reference>
<dbReference type="InterPro" id="IPR018490">
    <property type="entry name" value="cNMP-bd_dom_sf"/>
</dbReference>
<feature type="binding site" evidence="13">
    <location>
        <position position="607"/>
    </location>
    <ligand>
        <name>ATP</name>
        <dbReference type="ChEBI" id="CHEBI:30616"/>
    </ligand>
</feature>
<dbReference type="InterPro" id="IPR017441">
    <property type="entry name" value="Protein_kinase_ATP_BS"/>
</dbReference>
<accession>A0A150GIZ9</accession>
<dbReference type="EC" id="2.7.11.12" evidence="3"/>
<dbReference type="Gene3D" id="1.10.510.10">
    <property type="entry name" value="Transferase(Phosphotransferase) domain 1"/>
    <property type="match status" value="1"/>
</dbReference>
<feature type="domain" description="Cyclic nucleotide-binding" evidence="16">
    <location>
        <begin position="273"/>
        <end position="395"/>
    </location>
</feature>
<evidence type="ECO:0000259" key="17">
    <source>
        <dbReference type="PROSITE" id="PS51285"/>
    </source>
</evidence>
<evidence type="ECO:0000256" key="8">
    <source>
        <dbReference type="ARBA" id="ARBA00022777"/>
    </source>
</evidence>
<evidence type="ECO:0000256" key="10">
    <source>
        <dbReference type="ARBA" id="ARBA00024113"/>
    </source>
</evidence>
<dbReference type="GO" id="GO:0005524">
    <property type="term" value="F:ATP binding"/>
    <property type="evidence" value="ECO:0007669"/>
    <property type="project" value="UniProtKB-UniRule"/>
</dbReference>
<dbReference type="PRINTS" id="PR00103">
    <property type="entry name" value="CAMPKINASE"/>
</dbReference>
<dbReference type="InterPro" id="IPR011009">
    <property type="entry name" value="Kinase-like_dom_sf"/>
</dbReference>
<proteinExistence type="inferred from homology"/>
<evidence type="ECO:0000313" key="18">
    <source>
        <dbReference type="EMBL" id="KXZ49781.1"/>
    </source>
</evidence>
<dbReference type="InterPro" id="IPR000595">
    <property type="entry name" value="cNMP-bd_dom"/>
</dbReference>
<keyword evidence="5" id="KW-0808">Transferase</keyword>
<dbReference type="PROSITE" id="PS51285">
    <property type="entry name" value="AGC_KINASE_CTER"/>
    <property type="match status" value="1"/>
</dbReference>
<dbReference type="OrthoDB" id="417078at2759"/>
<evidence type="ECO:0000256" key="7">
    <source>
        <dbReference type="ARBA" id="ARBA00022741"/>
    </source>
</evidence>
<dbReference type="SMART" id="SM00100">
    <property type="entry name" value="cNMP"/>
    <property type="match status" value="3"/>
</dbReference>
<feature type="domain" description="Cyclic nucleotide-binding" evidence="16">
    <location>
        <begin position="398"/>
        <end position="505"/>
    </location>
</feature>
<dbReference type="PROSITE" id="PS50011">
    <property type="entry name" value="PROTEIN_KINASE_DOM"/>
    <property type="match status" value="1"/>
</dbReference>
<comment type="catalytic activity">
    <reaction evidence="12">
        <text>L-seryl-[protein] + ATP = O-phospho-L-seryl-[protein] + ADP + H(+)</text>
        <dbReference type="Rhea" id="RHEA:17989"/>
        <dbReference type="Rhea" id="RHEA-COMP:9863"/>
        <dbReference type="Rhea" id="RHEA-COMP:11604"/>
        <dbReference type="ChEBI" id="CHEBI:15378"/>
        <dbReference type="ChEBI" id="CHEBI:29999"/>
        <dbReference type="ChEBI" id="CHEBI:30616"/>
        <dbReference type="ChEBI" id="CHEBI:83421"/>
        <dbReference type="ChEBI" id="CHEBI:456216"/>
        <dbReference type="EC" id="2.7.11.12"/>
    </reaction>
</comment>
<feature type="region of interest" description="Disordered" evidence="14">
    <location>
        <begin position="875"/>
        <end position="911"/>
    </location>
</feature>
<evidence type="ECO:0000256" key="9">
    <source>
        <dbReference type="ARBA" id="ARBA00022840"/>
    </source>
</evidence>
<dbReference type="Proteomes" id="UP000075714">
    <property type="component" value="Unassembled WGS sequence"/>
</dbReference>
<dbReference type="PROSITE" id="PS00889">
    <property type="entry name" value="CNMP_BINDING_2"/>
    <property type="match status" value="1"/>
</dbReference>
<evidence type="ECO:0000256" key="1">
    <source>
        <dbReference type="ARBA" id="ARBA00001946"/>
    </source>
</evidence>
<dbReference type="STRING" id="33097.A0A150GIZ9"/>
<feature type="domain" description="Cyclic nucleotide-binding" evidence="16">
    <location>
        <begin position="1"/>
        <end position="73"/>
    </location>
</feature>
<evidence type="ECO:0000256" key="3">
    <source>
        <dbReference type="ARBA" id="ARBA00012428"/>
    </source>
</evidence>
<evidence type="ECO:0000256" key="5">
    <source>
        <dbReference type="ARBA" id="ARBA00022679"/>
    </source>
</evidence>
<evidence type="ECO:0000256" key="6">
    <source>
        <dbReference type="ARBA" id="ARBA00022723"/>
    </source>
</evidence>
<protein>
    <recommendedName>
        <fullName evidence="10">cGMP-dependent protein kinase</fullName>
        <ecNumber evidence="3">2.7.11.12</ecNumber>
    </recommendedName>
</protein>
<dbReference type="InterPro" id="IPR018488">
    <property type="entry name" value="cNMP-bd_CS"/>
</dbReference>
<dbReference type="GO" id="GO:0004691">
    <property type="term" value="F:cAMP-dependent protein kinase activity"/>
    <property type="evidence" value="ECO:0007669"/>
    <property type="project" value="TreeGrafter"/>
</dbReference>
<dbReference type="InterPro" id="IPR000719">
    <property type="entry name" value="Prot_kinase_dom"/>
</dbReference>